<dbReference type="FunFam" id="3.40.50.10140:FF:000007">
    <property type="entry name" value="Disease resistance protein (TIR-NBS-LRR class)"/>
    <property type="match status" value="1"/>
</dbReference>
<keyword evidence="4" id="KW-0963">Cytoplasm</keyword>
<dbReference type="InterPro" id="IPR002182">
    <property type="entry name" value="NB-ARC"/>
</dbReference>
<comment type="similarity">
    <text evidence="11">Belongs to the disease resistance TIR-NB-LRR family.</text>
</comment>
<evidence type="ECO:0000256" key="10">
    <source>
        <dbReference type="ARBA" id="ARBA00047304"/>
    </source>
</evidence>
<reference evidence="14 15" key="1">
    <citation type="journal article" date="2018" name="PLoS Genet.">
        <title>Population sequencing reveals clonal diversity and ancestral inbreeding in the grapevine cultivar Chardonnay.</title>
        <authorList>
            <person name="Roach M.J."/>
            <person name="Johnson D.L."/>
            <person name="Bohlmann J."/>
            <person name="van Vuuren H.J."/>
            <person name="Jones S.J."/>
            <person name="Pretorius I.S."/>
            <person name="Schmidt S.A."/>
            <person name="Borneman A.R."/>
        </authorList>
    </citation>
    <scope>NUCLEOTIDE SEQUENCE [LARGE SCALE GENOMIC DNA]</scope>
    <source>
        <strain evidence="15">cv. Chardonnay</strain>
        <tissue evidence="14">Leaf</tissue>
    </source>
</reference>
<evidence type="ECO:0000256" key="11">
    <source>
        <dbReference type="ARBA" id="ARBA00061488"/>
    </source>
</evidence>
<dbReference type="EC" id="3.2.2.6" evidence="3"/>
<dbReference type="GO" id="GO:0061809">
    <property type="term" value="F:NAD+ nucleosidase activity, cyclic ADP-ribose generating"/>
    <property type="evidence" value="ECO:0007669"/>
    <property type="project" value="UniProtKB-EC"/>
</dbReference>
<dbReference type="InterPro" id="IPR011713">
    <property type="entry name" value="Leu-rich_rpt_3"/>
</dbReference>
<evidence type="ECO:0000256" key="8">
    <source>
        <dbReference type="ARBA" id="ARBA00023027"/>
    </source>
</evidence>
<evidence type="ECO:0000256" key="2">
    <source>
        <dbReference type="ARBA" id="ARBA00004496"/>
    </source>
</evidence>
<dbReference type="PANTHER" id="PTHR11017:SF479">
    <property type="entry name" value="DISEASE RESISTANCE PROTEIN (TIR-NBS-LRR CLASS) FAMILY"/>
    <property type="match status" value="1"/>
</dbReference>
<dbReference type="InterPro" id="IPR027417">
    <property type="entry name" value="P-loop_NTPase"/>
</dbReference>
<dbReference type="SUPFAM" id="SSF52200">
    <property type="entry name" value="Toll/Interleukin receptor TIR domain"/>
    <property type="match status" value="1"/>
</dbReference>
<dbReference type="PANTHER" id="PTHR11017">
    <property type="entry name" value="LEUCINE-RICH REPEAT-CONTAINING PROTEIN"/>
    <property type="match status" value="1"/>
</dbReference>
<dbReference type="InterPro" id="IPR001611">
    <property type="entry name" value="Leu-rich_rpt"/>
</dbReference>
<organism evidence="14 15">
    <name type="scientific">Vitis vinifera</name>
    <name type="common">Grape</name>
    <dbReference type="NCBI Taxonomy" id="29760"/>
    <lineage>
        <taxon>Eukaryota</taxon>
        <taxon>Viridiplantae</taxon>
        <taxon>Streptophyta</taxon>
        <taxon>Embryophyta</taxon>
        <taxon>Tracheophyta</taxon>
        <taxon>Spermatophyta</taxon>
        <taxon>Magnoliopsida</taxon>
        <taxon>eudicotyledons</taxon>
        <taxon>Gunneridae</taxon>
        <taxon>Pentapetalae</taxon>
        <taxon>rosids</taxon>
        <taxon>Vitales</taxon>
        <taxon>Vitaceae</taxon>
        <taxon>Viteae</taxon>
        <taxon>Vitis</taxon>
    </lineage>
</organism>
<dbReference type="Pfam" id="PF01582">
    <property type="entry name" value="TIR"/>
    <property type="match status" value="1"/>
</dbReference>
<dbReference type="SMART" id="SM00255">
    <property type="entry name" value="TIR"/>
    <property type="match status" value="1"/>
</dbReference>
<evidence type="ECO:0000313" key="14">
    <source>
        <dbReference type="EMBL" id="RVW64937.1"/>
    </source>
</evidence>
<dbReference type="Proteomes" id="UP000288805">
    <property type="component" value="Unassembled WGS sequence"/>
</dbReference>
<evidence type="ECO:0000256" key="5">
    <source>
        <dbReference type="ARBA" id="ARBA00022614"/>
    </source>
</evidence>
<dbReference type="AlphaFoldDB" id="A0A438FYA5"/>
<sequence>MAAAAASSASSQGRYDVFLSFRGEDTRNNFTAHLCEELHTKGINTFIDEEKLERGQAVSAALVSAIENSMFSIIVLSENYASSRWCLEELVKIIQCMKNRGHRVLPIFYNVAPSDVRNHKGKFGEALAKHEENSKEGMERVQIWKDALTQVTNFSGWDSRNKNESLLIKQIVKDILNKLLSSSGSDTKNQVGIDAHIQEMETLLCLASDDVRMVGIWGMGGIGKTTLVRAVYSRISYQFEGCSFLENVAEGLKKKGLIGLQEKLLSHLLEEENLNMKELTSIKARLHSKKVLIVLDNVNDPTILECLIGNRDWFGQGSRIIITTRDKRLLLSHKVNLYKVHKFNDDEALEFLARYSLKHELLREDFLELSRAVICYAQGLPLALTENEKIEGIFLDLSHSQEIIDFSTQAFPRMYKLRLLKVYESNKISRNFGDTLNKENCKVHFSPNLRFCYDELRYLYLYGYSLKSLDNDFNAKNLVHLSMHYSHIKRLWKGIKVLEKLKVMDLSHSKSLIETLDFSRVPNLERLVLEGCISLHKVHPSLGVLNKLNFLSLKNCEKLKSLPSSMCDLKSLETFILSGCSRLEDFPENFGNLEMLKELHADDETNLSSLCLLSSLEVLDLSGNNFVTLPNIRGLSSLEGLLLEKCKRLQVLPELPSSIYSLIAQDCISLENASNQVLKSLFPTTKSPKKTFKRNSGAHLIYVMVYGSRIPDWIRYQSSGCEVEADLPPNWYNSNLLGLALSFVTYVFASNVIIPVSYTLRYSTSSYIANRISIRFDKEGVGLDHVWLLYIKLPLFSNWHNGTPINWHEVTHISVSFGTQVMGWYPPIKRSGFDLVYSNDQDVNPPVIQFSSISSPPLPNKSTVVLKEIHKKEEPSGSELSNVDGSESDSSDYHTADEEEPTTAKETDRSEDHSESEMRPQKRLKCRHYEGIP</sequence>
<dbReference type="InterPro" id="IPR035897">
    <property type="entry name" value="Toll_tir_struct_dom_sf"/>
</dbReference>
<dbReference type="PRINTS" id="PR00364">
    <property type="entry name" value="DISEASERSIST"/>
</dbReference>
<name>A0A438FYA5_VITVI</name>
<feature type="compositionally biased region" description="Basic and acidic residues" evidence="12">
    <location>
        <begin position="891"/>
        <end position="920"/>
    </location>
</feature>
<evidence type="ECO:0000256" key="6">
    <source>
        <dbReference type="ARBA" id="ARBA00022737"/>
    </source>
</evidence>
<dbReference type="SUPFAM" id="SSF52058">
    <property type="entry name" value="L domain-like"/>
    <property type="match status" value="1"/>
</dbReference>
<dbReference type="Gene3D" id="3.80.10.10">
    <property type="entry name" value="Ribonuclease Inhibitor"/>
    <property type="match status" value="2"/>
</dbReference>
<dbReference type="PROSITE" id="PS51450">
    <property type="entry name" value="LRR"/>
    <property type="match status" value="1"/>
</dbReference>
<dbReference type="GO" id="GO:0050832">
    <property type="term" value="P:defense response to fungus"/>
    <property type="evidence" value="ECO:0007669"/>
    <property type="project" value="UniProtKB-ARBA"/>
</dbReference>
<feature type="region of interest" description="Disordered" evidence="12">
    <location>
        <begin position="871"/>
        <end position="933"/>
    </location>
</feature>
<protein>
    <recommendedName>
        <fullName evidence="3">ADP-ribosyl cyclase/cyclic ADP-ribose hydrolase</fullName>
        <ecNumber evidence="3">3.2.2.6</ecNumber>
    </recommendedName>
</protein>
<gene>
    <name evidence="14" type="primary">N_322</name>
    <name evidence="14" type="ORF">CK203_041909</name>
</gene>
<dbReference type="PROSITE" id="PS50104">
    <property type="entry name" value="TIR"/>
    <property type="match status" value="1"/>
</dbReference>
<proteinExistence type="inferred from homology"/>
<evidence type="ECO:0000256" key="1">
    <source>
        <dbReference type="ARBA" id="ARBA00004123"/>
    </source>
</evidence>
<keyword evidence="7" id="KW-0378">Hydrolase</keyword>
<dbReference type="InterPro" id="IPR000157">
    <property type="entry name" value="TIR_dom"/>
</dbReference>
<feature type="domain" description="TIR" evidence="13">
    <location>
        <begin position="13"/>
        <end position="179"/>
    </location>
</feature>
<dbReference type="InterPro" id="IPR045344">
    <property type="entry name" value="C-JID"/>
</dbReference>
<evidence type="ECO:0000256" key="12">
    <source>
        <dbReference type="SAM" id="MobiDB-lite"/>
    </source>
</evidence>
<keyword evidence="9" id="KW-0539">Nucleus</keyword>
<comment type="caution">
    <text evidence="14">The sequence shown here is derived from an EMBL/GenBank/DDBJ whole genome shotgun (WGS) entry which is preliminary data.</text>
</comment>
<keyword evidence="5" id="KW-0433">Leucine-rich repeat</keyword>
<evidence type="ECO:0000256" key="9">
    <source>
        <dbReference type="ARBA" id="ARBA00023242"/>
    </source>
</evidence>
<dbReference type="InterPro" id="IPR044974">
    <property type="entry name" value="Disease_R_plants"/>
</dbReference>
<comment type="subcellular location">
    <subcellularLocation>
        <location evidence="2">Cytoplasm</location>
    </subcellularLocation>
    <subcellularLocation>
        <location evidence="1">Nucleus</location>
    </subcellularLocation>
</comment>
<dbReference type="InterPro" id="IPR032675">
    <property type="entry name" value="LRR_dom_sf"/>
</dbReference>
<dbReference type="Pfam" id="PF00931">
    <property type="entry name" value="NB-ARC"/>
    <property type="match status" value="1"/>
</dbReference>
<evidence type="ECO:0000256" key="4">
    <source>
        <dbReference type="ARBA" id="ARBA00022490"/>
    </source>
</evidence>
<keyword evidence="8" id="KW-0520">NAD</keyword>
<evidence type="ECO:0000259" key="13">
    <source>
        <dbReference type="PROSITE" id="PS50104"/>
    </source>
</evidence>
<dbReference type="GO" id="GO:0043068">
    <property type="term" value="P:positive regulation of programmed cell death"/>
    <property type="evidence" value="ECO:0007669"/>
    <property type="project" value="UniProtKB-ARBA"/>
</dbReference>
<evidence type="ECO:0000256" key="7">
    <source>
        <dbReference type="ARBA" id="ARBA00022801"/>
    </source>
</evidence>
<dbReference type="EMBL" id="QGNW01000697">
    <property type="protein sequence ID" value="RVW64937.1"/>
    <property type="molecule type" value="Genomic_DNA"/>
</dbReference>
<evidence type="ECO:0000256" key="3">
    <source>
        <dbReference type="ARBA" id="ARBA00011982"/>
    </source>
</evidence>
<dbReference type="Gene3D" id="3.40.50.10140">
    <property type="entry name" value="Toll/interleukin-1 receptor homology (TIR) domain"/>
    <property type="match status" value="1"/>
</dbReference>
<dbReference type="Pfam" id="PF07725">
    <property type="entry name" value="LRR_3"/>
    <property type="match status" value="1"/>
</dbReference>
<evidence type="ECO:0000313" key="15">
    <source>
        <dbReference type="Proteomes" id="UP000288805"/>
    </source>
</evidence>
<dbReference type="GO" id="GO:0043531">
    <property type="term" value="F:ADP binding"/>
    <property type="evidence" value="ECO:0007669"/>
    <property type="project" value="InterPro"/>
</dbReference>
<dbReference type="Gene3D" id="3.40.50.300">
    <property type="entry name" value="P-loop containing nucleotide triphosphate hydrolases"/>
    <property type="match status" value="1"/>
</dbReference>
<comment type="catalytic activity">
    <reaction evidence="10">
        <text>NAD(+) + H2O = ADP-D-ribose + nicotinamide + H(+)</text>
        <dbReference type="Rhea" id="RHEA:16301"/>
        <dbReference type="ChEBI" id="CHEBI:15377"/>
        <dbReference type="ChEBI" id="CHEBI:15378"/>
        <dbReference type="ChEBI" id="CHEBI:17154"/>
        <dbReference type="ChEBI" id="CHEBI:57540"/>
        <dbReference type="ChEBI" id="CHEBI:57967"/>
        <dbReference type="EC" id="3.2.2.6"/>
    </reaction>
    <physiologicalReaction direction="left-to-right" evidence="10">
        <dbReference type="Rhea" id="RHEA:16302"/>
    </physiologicalReaction>
</comment>
<dbReference type="GO" id="GO:0005634">
    <property type="term" value="C:nucleus"/>
    <property type="evidence" value="ECO:0007669"/>
    <property type="project" value="UniProtKB-SubCell"/>
</dbReference>
<dbReference type="GO" id="GO:0005737">
    <property type="term" value="C:cytoplasm"/>
    <property type="evidence" value="ECO:0007669"/>
    <property type="project" value="UniProtKB-SubCell"/>
</dbReference>
<dbReference type="GO" id="GO:0007165">
    <property type="term" value="P:signal transduction"/>
    <property type="evidence" value="ECO:0007669"/>
    <property type="project" value="InterPro"/>
</dbReference>
<accession>A0A438FYA5</accession>
<dbReference type="SUPFAM" id="SSF52540">
    <property type="entry name" value="P-loop containing nucleoside triphosphate hydrolases"/>
    <property type="match status" value="1"/>
</dbReference>
<dbReference type="Pfam" id="PF20160">
    <property type="entry name" value="C-JID"/>
    <property type="match status" value="1"/>
</dbReference>
<keyword evidence="6" id="KW-0677">Repeat</keyword>